<name>A0ACB5R741_9CLOT</name>
<accession>A0ACB5R741</accession>
<sequence length="208" mass="24153">MSEIKIPGDKEAVIYKAALAEFSKNGYDLASTNKIVNSIDISKGTLFNYFGNKRNLYIFVVKKVLDFLTPILLEDIKNLSPDFFERISQVSAAKLKLTLQYPEESNILLESFGTKFEDFKKELQSEYDKYVVLSNKLLLDELDFSKFKSGIDVQVVFNMLLFIGEGFSKQITTLYKSDYKKILENRDFIQEEYNKYINIIRTSVYKDN</sequence>
<organism evidence="1 2">
    <name type="scientific">Inconstantimicrobium mannanitabidum</name>
    <dbReference type="NCBI Taxonomy" id="1604901"/>
    <lineage>
        <taxon>Bacteria</taxon>
        <taxon>Bacillati</taxon>
        <taxon>Bacillota</taxon>
        <taxon>Clostridia</taxon>
        <taxon>Eubacteriales</taxon>
        <taxon>Clostridiaceae</taxon>
        <taxon>Inconstantimicrobium</taxon>
    </lineage>
</organism>
<evidence type="ECO:0000313" key="2">
    <source>
        <dbReference type="Proteomes" id="UP001058074"/>
    </source>
</evidence>
<reference evidence="1" key="1">
    <citation type="journal article" date="2025" name="Int. J. Syst. Evol. Microbiol.">
        <title>Inconstantimicrobium mannanitabidum sp. nov., a novel member of the family Clostridiaceae isolated from anoxic soil under the treatment of reductive soil disinfestation.</title>
        <authorList>
            <person name="Ueki A."/>
            <person name="Tonouchi A."/>
            <person name="Honma S."/>
            <person name="Kaku N."/>
            <person name="Ueki K."/>
        </authorList>
    </citation>
    <scope>NUCLEOTIDE SEQUENCE</scope>
    <source>
        <strain evidence="1">TW13</strain>
    </source>
</reference>
<keyword evidence="2" id="KW-1185">Reference proteome</keyword>
<proteinExistence type="predicted"/>
<dbReference type="EMBL" id="BROD01000001">
    <property type="protein sequence ID" value="GKX65009.1"/>
    <property type="molecule type" value="Genomic_DNA"/>
</dbReference>
<protein>
    <submittedName>
        <fullName evidence="1">TetR family transcriptional regulator</fullName>
    </submittedName>
</protein>
<evidence type="ECO:0000313" key="1">
    <source>
        <dbReference type="EMBL" id="GKX65009.1"/>
    </source>
</evidence>
<comment type="caution">
    <text evidence="1">The sequence shown here is derived from an EMBL/GenBank/DDBJ whole genome shotgun (WGS) entry which is preliminary data.</text>
</comment>
<gene>
    <name evidence="1" type="ORF">rsdtw13_02670</name>
</gene>
<dbReference type="Proteomes" id="UP001058074">
    <property type="component" value="Unassembled WGS sequence"/>
</dbReference>